<sequence>MIKISARRMYGFEKIKIKDTEVVVSDKERTLVDMLYFSGPVGGLKRASDILKEQAKDREIDVSKLIDYAVGFPNVSSRKRIGFAIIFLVAEALNFSATNSFNTRQFTEPASKRGSLVKGWRNL</sequence>
<evidence type="ECO:0000313" key="1">
    <source>
        <dbReference type="EMBL" id="GAH48180.1"/>
    </source>
</evidence>
<comment type="caution">
    <text evidence="1">The sequence shown here is derived from an EMBL/GenBank/DDBJ whole genome shotgun (WGS) entry which is preliminary data.</text>
</comment>
<gene>
    <name evidence="1" type="ORF">S03H2_37292</name>
</gene>
<organism evidence="1">
    <name type="scientific">marine sediment metagenome</name>
    <dbReference type="NCBI Taxonomy" id="412755"/>
    <lineage>
        <taxon>unclassified sequences</taxon>
        <taxon>metagenomes</taxon>
        <taxon>ecological metagenomes</taxon>
    </lineage>
</organism>
<accession>X1GTI5</accession>
<name>X1GTI5_9ZZZZ</name>
<proteinExistence type="predicted"/>
<protein>
    <submittedName>
        <fullName evidence="1">Uncharacterized protein</fullName>
    </submittedName>
</protein>
<dbReference type="EMBL" id="BARU01022945">
    <property type="protein sequence ID" value="GAH48180.1"/>
    <property type="molecule type" value="Genomic_DNA"/>
</dbReference>
<reference evidence="1" key="1">
    <citation type="journal article" date="2014" name="Front. Microbiol.">
        <title>High frequency of phylogenetically diverse reductive dehalogenase-homologous genes in deep subseafloor sedimentary metagenomes.</title>
        <authorList>
            <person name="Kawai M."/>
            <person name="Futagami T."/>
            <person name="Toyoda A."/>
            <person name="Takaki Y."/>
            <person name="Nishi S."/>
            <person name="Hori S."/>
            <person name="Arai W."/>
            <person name="Tsubouchi T."/>
            <person name="Morono Y."/>
            <person name="Uchiyama I."/>
            <person name="Ito T."/>
            <person name="Fujiyama A."/>
            <person name="Inagaki F."/>
            <person name="Takami H."/>
        </authorList>
    </citation>
    <scope>NUCLEOTIDE SEQUENCE</scope>
    <source>
        <strain evidence="1">Expedition CK06-06</strain>
    </source>
</reference>
<dbReference type="AlphaFoldDB" id="X1GTI5"/>